<dbReference type="EMBL" id="MT142896">
    <property type="protein sequence ID" value="QJA90187.1"/>
    <property type="molecule type" value="Genomic_DNA"/>
</dbReference>
<dbReference type="EMBL" id="MT145081">
    <property type="protein sequence ID" value="QJI03364.1"/>
    <property type="molecule type" value="Genomic_DNA"/>
</dbReference>
<reference evidence="1" key="1">
    <citation type="submission" date="2020-03" db="EMBL/GenBank/DDBJ databases">
        <title>The deep terrestrial virosphere.</title>
        <authorList>
            <person name="Holmfeldt K."/>
            <person name="Nilsson E."/>
            <person name="Simone D."/>
            <person name="Lopez-Fernandez M."/>
            <person name="Wu X."/>
            <person name="de Brujin I."/>
            <person name="Lundin D."/>
            <person name="Andersson A."/>
            <person name="Bertilsson S."/>
            <person name="Dopson M."/>
        </authorList>
    </citation>
    <scope>NUCLEOTIDE SEQUENCE</scope>
    <source>
        <strain evidence="2">MM415B02428</strain>
        <strain evidence="1">TM448A03507</strain>
        <strain evidence="3">TM448B04466</strain>
    </source>
</reference>
<gene>
    <name evidence="2" type="ORF">MM415B02428_0008</name>
    <name evidence="1" type="ORF">TM448A03507_0008</name>
    <name evidence="3" type="ORF">TM448B04466_0009</name>
</gene>
<evidence type="ECO:0000313" key="2">
    <source>
        <dbReference type="EMBL" id="QJA90187.1"/>
    </source>
</evidence>
<dbReference type="AlphaFoldDB" id="A0A6H2A106"/>
<sequence length="95" mass="10693">MTDILTCVYCGIAYPEGTPPWGSQILTDHIKVCEKHPLREAEEKIKKLRKVLSDLIGASTREELEKMELVLRSVPGVKQDKIIAINAIHILIETI</sequence>
<evidence type="ECO:0000313" key="3">
    <source>
        <dbReference type="EMBL" id="QJI03364.1"/>
    </source>
</evidence>
<accession>A0A6H2A106</accession>
<evidence type="ECO:0000313" key="1">
    <source>
        <dbReference type="EMBL" id="QJA53419.1"/>
    </source>
</evidence>
<protein>
    <submittedName>
        <fullName evidence="1">Uncharacterized protein</fullName>
    </submittedName>
</protein>
<dbReference type="EMBL" id="MT144420">
    <property type="protein sequence ID" value="QJA53419.1"/>
    <property type="molecule type" value="Genomic_DNA"/>
</dbReference>
<name>A0A6H2A106_9ZZZZ</name>
<proteinExistence type="predicted"/>
<organism evidence="1">
    <name type="scientific">viral metagenome</name>
    <dbReference type="NCBI Taxonomy" id="1070528"/>
    <lineage>
        <taxon>unclassified sequences</taxon>
        <taxon>metagenomes</taxon>
        <taxon>organismal metagenomes</taxon>
    </lineage>
</organism>